<accession>A0A9N7THV4</accession>
<proteinExistence type="predicted"/>
<protein>
    <submittedName>
        <fullName evidence="1">Uncharacterized protein</fullName>
    </submittedName>
</protein>
<dbReference type="AlphaFoldDB" id="A0A9N7THV4"/>
<sequence length="217" mass="24163">MLGMISGWNEAGRWLDSSVHRFKFRPDQTRSFGPRGQPARTITDHIIISPYLHGTETREGSGEAVRKGACGCLVTWSGRRGPRLASPSCLLAARYSLTPIQPRWLTYSQSLCRQRSDSNLRSTSSDGHEALMQILVPRGGSTPDSPKVEVMTPDVTNQADKERGLLWADAQLWAQLCRACQANSLAQKWRRREALMLLQTNHTTGALLCARRAPGHR</sequence>
<evidence type="ECO:0000313" key="1">
    <source>
        <dbReference type="EMBL" id="CAB1413262.1"/>
    </source>
</evidence>
<keyword evidence="2" id="KW-1185">Reference proteome</keyword>
<gene>
    <name evidence="1" type="ORF">PLEPLA_LOCUS962</name>
</gene>
<dbReference type="EMBL" id="CADEAL010000047">
    <property type="protein sequence ID" value="CAB1413262.1"/>
    <property type="molecule type" value="Genomic_DNA"/>
</dbReference>
<dbReference type="Proteomes" id="UP001153269">
    <property type="component" value="Unassembled WGS sequence"/>
</dbReference>
<name>A0A9N7THV4_PLEPL</name>
<evidence type="ECO:0000313" key="2">
    <source>
        <dbReference type="Proteomes" id="UP001153269"/>
    </source>
</evidence>
<comment type="caution">
    <text evidence="1">The sequence shown here is derived from an EMBL/GenBank/DDBJ whole genome shotgun (WGS) entry which is preliminary data.</text>
</comment>
<organism evidence="1 2">
    <name type="scientific">Pleuronectes platessa</name>
    <name type="common">European plaice</name>
    <dbReference type="NCBI Taxonomy" id="8262"/>
    <lineage>
        <taxon>Eukaryota</taxon>
        <taxon>Metazoa</taxon>
        <taxon>Chordata</taxon>
        <taxon>Craniata</taxon>
        <taxon>Vertebrata</taxon>
        <taxon>Euteleostomi</taxon>
        <taxon>Actinopterygii</taxon>
        <taxon>Neopterygii</taxon>
        <taxon>Teleostei</taxon>
        <taxon>Neoteleostei</taxon>
        <taxon>Acanthomorphata</taxon>
        <taxon>Carangaria</taxon>
        <taxon>Pleuronectiformes</taxon>
        <taxon>Pleuronectoidei</taxon>
        <taxon>Pleuronectidae</taxon>
        <taxon>Pleuronectes</taxon>
    </lineage>
</organism>
<reference evidence="1" key="1">
    <citation type="submission" date="2020-03" db="EMBL/GenBank/DDBJ databases">
        <authorList>
            <person name="Weist P."/>
        </authorList>
    </citation>
    <scope>NUCLEOTIDE SEQUENCE</scope>
</reference>